<evidence type="ECO:0000313" key="2">
    <source>
        <dbReference type="EMBL" id="AKJ63382.1"/>
    </source>
</evidence>
<dbReference type="InterPro" id="IPR002881">
    <property type="entry name" value="DUF58"/>
</dbReference>
<dbReference type="STRING" id="1307763.L21SP4_00096"/>
<dbReference type="Gene3D" id="3.40.50.410">
    <property type="entry name" value="von Willebrand factor, type A domain"/>
    <property type="match status" value="1"/>
</dbReference>
<reference evidence="2 3" key="2">
    <citation type="journal article" date="2016" name="ISME J.">
        <title>Characterization of the first cultured representative of Verrucomicrobia subdivision 5 indicates the proposal of a novel phylum.</title>
        <authorList>
            <person name="Spring S."/>
            <person name="Bunk B."/>
            <person name="Sproer C."/>
            <person name="Schumann P."/>
            <person name="Rohde M."/>
            <person name="Tindall B.J."/>
            <person name="Klenk H.P."/>
        </authorList>
    </citation>
    <scope>NUCLEOTIDE SEQUENCE [LARGE SCALE GENOMIC DNA]</scope>
    <source>
        <strain evidence="2 3">L21-Fru-AB</strain>
    </source>
</reference>
<accession>A0A0G3EDD4</accession>
<organism evidence="2 3">
    <name type="scientific">Kiritimatiella glycovorans</name>
    <dbReference type="NCBI Taxonomy" id="1307763"/>
    <lineage>
        <taxon>Bacteria</taxon>
        <taxon>Pseudomonadati</taxon>
        <taxon>Kiritimatiellota</taxon>
        <taxon>Kiritimatiellia</taxon>
        <taxon>Kiritimatiellales</taxon>
        <taxon>Kiritimatiellaceae</taxon>
        <taxon>Kiritimatiella</taxon>
    </lineage>
</organism>
<proteinExistence type="predicted"/>
<reference evidence="3" key="1">
    <citation type="submission" date="2015-02" db="EMBL/GenBank/DDBJ databases">
        <title>Description and complete genome sequence of the first cultured representative of the subdivision 5 of the Verrucomicrobia phylum.</title>
        <authorList>
            <person name="Spring S."/>
            <person name="Bunk B."/>
            <person name="Sproer C."/>
            <person name="Klenk H.-P."/>
        </authorList>
    </citation>
    <scope>NUCLEOTIDE SEQUENCE [LARGE SCALE GENOMIC DNA]</scope>
    <source>
        <strain evidence="3">L21-Fru-AB</strain>
    </source>
</reference>
<dbReference type="PANTHER" id="PTHR33608:SF7">
    <property type="entry name" value="DUF58 DOMAIN-CONTAINING PROTEIN"/>
    <property type="match status" value="1"/>
</dbReference>
<sequence>MPEAAYTYLPPSYAERLKTMGLSVRKPVMGTLQGLHRSPHLGSSVEFAEYREYVRGDPIRLIDWAVYARSDRYVIRRFIEETNLRACFLLDTSASMGYRARGDYTKLEYASYLAAGLMYVLINQGDSAGLMTFDSGVNRYFEPVGAFERLRPMLLHLEDLDPAGESGIEAIMHEAAERLPPKGLVIVLSDLLEDPDSILRGLRHLQHFGHDITVFHVLDGGELRLPVHGNAEFREMESGERLTVDTEEIREAYTREVERYLDRLQRGCTEGVADYVFADTSRSVFDVLRRRATQP</sequence>
<evidence type="ECO:0000259" key="1">
    <source>
        <dbReference type="Pfam" id="PF01882"/>
    </source>
</evidence>
<evidence type="ECO:0000313" key="3">
    <source>
        <dbReference type="Proteomes" id="UP000035268"/>
    </source>
</evidence>
<dbReference type="AlphaFoldDB" id="A0A0G3EDD4"/>
<protein>
    <recommendedName>
        <fullName evidence="1">DUF58 domain-containing protein</fullName>
    </recommendedName>
</protein>
<dbReference type="InterPro" id="IPR036465">
    <property type="entry name" value="vWFA_dom_sf"/>
</dbReference>
<dbReference type="Proteomes" id="UP000035268">
    <property type="component" value="Chromosome"/>
</dbReference>
<dbReference type="PANTHER" id="PTHR33608">
    <property type="entry name" value="BLL2464 PROTEIN"/>
    <property type="match status" value="1"/>
</dbReference>
<dbReference type="KEGG" id="vbl:L21SP4_00096"/>
<feature type="domain" description="DUF58" evidence="1">
    <location>
        <begin position="49"/>
        <end position="258"/>
    </location>
</feature>
<gene>
    <name evidence="2" type="ORF">L21SP4_00096</name>
</gene>
<dbReference type="SUPFAM" id="SSF53300">
    <property type="entry name" value="vWA-like"/>
    <property type="match status" value="1"/>
</dbReference>
<dbReference type="Pfam" id="PF01882">
    <property type="entry name" value="DUF58"/>
    <property type="match status" value="1"/>
</dbReference>
<dbReference type="EMBL" id="CP010904">
    <property type="protein sequence ID" value="AKJ63382.1"/>
    <property type="molecule type" value="Genomic_DNA"/>
</dbReference>
<name>A0A0G3EDD4_9BACT</name>
<keyword evidence="3" id="KW-1185">Reference proteome</keyword>